<dbReference type="PROSITE" id="PS01010">
    <property type="entry name" value="CRISP_2"/>
    <property type="match status" value="1"/>
</dbReference>
<feature type="chain" id="PRO_5002121134" description="SCP domain-containing protein" evidence="1">
    <location>
        <begin position="25"/>
        <end position="167"/>
    </location>
</feature>
<dbReference type="PROSITE" id="PS01009">
    <property type="entry name" value="CRISP_1"/>
    <property type="match status" value="1"/>
</dbReference>
<dbReference type="OrthoDB" id="337038at2759"/>
<dbReference type="PRINTS" id="PR00837">
    <property type="entry name" value="V5TPXLIKE"/>
</dbReference>
<keyword evidence="1" id="KW-0732">Signal</keyword>
<dbReference type="EMBL" id="LN727218">
    <property type="protein sequence ID" value="CEP11937.1"/>
    <property type="molecule type" value="Genomic_DNA"/>
</dbReference>
<gene>
    <name evidence="3" type="primary">PARPA_05844.1 scaffold 20154</name>
</gene>
<proteinExistence type="predicted"/>
<dbReference type="GO" id="GO:0005576">
    <property type="term" value="C:extracellular region"/>
    <property type="evidence" value="ECO:0007669"/>
    <property type="project" value="InterPro"/>
</dbReference>
<keyword evidence="4" id="KW-1185">Reference proteome</keyword>
<accession>A0A0B7N3I9</accession>
<dbReference type="SUPFAM" id="SSF55797">
    <property type="entry name" value="PR-1-like"/>
    <property type="match status" value="1"/>
</dbReference>
<evidence type="ECO:0000313" key="3">
    <source>
        <dbReference type="EMBL" id="CEP11937.1"/>
    </source>
</evidence>
<reference evidence="3 4" key="1">
    <citation type="submission" date="2014-09" db="EMBL/GenBank/DDBJ databases">
        <authorList>
            <person name="Ellenberger Sabrina"/>
        </authorList>
    </citation>
    <scope>NUCLEOTIDE SEQUENCE [LARGE SCALE GENOMIC DNA]</scope>
    <source>
        <strain evidence="3 4">CBS 412.66</strain>
    </source>
</reference>
<evidence type="ECO:0000313" key="4">
    <source>
        <dbReference type="Proteomes" id="UP000054107"/>
    </source>
</evidence>
<dbReference type="SMART" id="SM00198">
    <property type="entry name" value="SCP"/>
    <property type="match status" value="1"/>
</dbReference>
<dbReference type="Proteomes" id="UP000054107">
    <property type="component" value="Unassembled WGS sequence"/>
</dbReference>
<organism evidence="3 4">
    <name type="scientific">Parasitella parasitica</name>
    <dbReference type="NCBI Taxonomy" id="35722"/>
    <lineage>
        <taxon>Eukaryota</taxon>
        <taxon>Fungi</taxon>
        <taxon>Fungi incertae sedis</taxon>
        <taxon>Mucoromycota</taxon>
        <taxon>Mucoromycotina</taxon>
        <taxon>Mucoromycetes</taxon>
        <taxon>Mucorales</taxon>
        <taxon>Mucorineae</taxon>
        <taxon>Mucoraceae</taxon>
        <taxon>Parasitella</taxon>
    </lineage>
</organism>
<dbReference type="PANTHER" id="PTHR10334">
    <property type="entry name" value="CYSTEINE-RICH SECRETORY PROTEIN-RELATED"/>
    <property type="match status" value="1"/>
</dbReference>
<dbReference type="STRING" id="35722.A0A0B7N3I9"/>
<dbReference type="InterPro" id="IPR014044">
    <property type="entry name" value="CAP_dom"/>
</dbReference>
<dbReference type="InterPro" id="IPR001283">
    <property type="entry name" value="CRISP-related"/>
</dbReference>
<sequence>MSRFHIAILSLAIVLISFTLQASATSAKNAKIILKLHNKLRAKHHSPSVKWDTKLATYAQKWSNKCEFKHSGGPYGENLALRYPSWTAAINGWYNEVKHYDYNNPGSSDETGHFTAIVWKSTTKIGCGVKTCNNLGKGYKLYTCSYAPFGNIVGNNNQYFVQNVLRP</sequence>
<evidence type="ECO:0000256" key="1">
    <source>
        <dbReference type="SAM" id="SignalP"/>
    </source>
</evidence>
<dbReference type="AlphaFoldDB" id="A0A0B7N3I9"/>
<protein>
    <recommendedName>
        <fullName evidence="2">SCP domain-containing protein</fullName>
    </recommendedName>
</protein>
<evidence type="ECO:0000259" key="2">
    <source>
        <dbReference type="SMART" id="SM00198"/>
    </source>
</evidence>
<name>A0A0B7N3I9_9FUNG</name>
<dbReference type="InterPro" id="IPR018244">
    <property type="entry name" value="Allrgn_V5/Tpx1_CS"/>
</dbReference>
<dbReference type="InterPro" id="IPR035940">
    <property type="entry name" value="CAP_sf"/>
</dbReference>
<dbReference type="Gene3D" id="3.40.33.10">
    <property type="entry name" value="CAP"/>
    <property type="match status" value="1"/>
</dbReference>
<feature type="domain" description="SCP" evidence="2">
    <location>
        <begin position="28"/>
        <end position="154"/>
    </location>
</feature>
<feature type="signal peptide" evidence="1">
    <location>
        <begin position="1"/>
        <end position="24"/>
    </location>
</feature>
<dbReference type="Pfam" id="PF00188">
    <property type="entry name" value="CAP"/>
    <property type="match status" value="1"/>
</dbReference>